<proteinExistence type="predicted"/>
<feature type="region of interest" description="Disordered" evidence="1">
    <location>
        <begin position="104"/>
        <end position="146"/>
    </location>
</feature>
<name>A0ABD0M2U8_9CAEN</name>
<feature type="compositionally biased region" description="Basic and acidic residues" evidence="1">
    <location>
        <begin position="48"/>
        <end position="64"/>
    </location>
</feature>
<evidence type="ECO:0000313" key="2">
    <source>
        <dbReference type="EMBL" id="KAK7505836.1"/>
    </source>
</evidence>
<dbReference type="Proteomes" id="UP001519460">
    <property type="component" value="Unassembled WGS sequence"/>
</dbReference>
<feature type="region of interest" description="Disordered" evidence="1">
    <location>
        <begin position="32"/>
        <end position="65"/>
    </location>
</feature>
<sequence>MQAIQPHESTRNGDNTNKLEVIRFCESANALQKQKDKPQLPGPVQHIKNGDENKSGAGDRDYAFHRWTPSGLTGIDDPTLIVHTQDVQHNGNKRMTYEATLRTTNTGSSRCMTVKSPVHSGHKPRYDRRYGHKPPGTDNSPTRAQR</sequence>
<feature type="compositionally biased region" description="Basic residues" evidence="1">
    <location>
        <begin position="120"/>
        <end position="132"/>
    </location>
</feature>
<accession>A0ABD0M2U8</accession>
<evidence type="ECO:0000256" key="1">
    <source>
        <dbReference type="SAM" id="MobiDB-lite"/>
    </source>
</evidence>
<evidence type="ECO:0000313" key="3">
    <source>
        <dbReference type="Proteomes" id="UP001519460"/>
    </source>
</evidence>
<protein>
    <submittedName>
        <fullName evidence="2">Uncharacterized protein</fullName>
    </submittedName>
</protein>
<comment type="caution">
    <text evidence="2">The sequence shown here is derived from an EMBL/GenBank/DDBJ whole genome shotgun (WGS) entry which is preliminary data.</text>
</comment>
<feature type="compositionally biased region" description="Polar residues" evidence="1">
    <location>
        <begin position="137"/>
        <end position="146"/>
    </location>
</feature>
<dbReference type="EMBL" id="JACVVK020000009">
    <property type="protein sequence ID" value="KAK7505836.1"/>
    <property type="molecule type" value="Genomic_DNA"/>
</dbReference>
<keyword evidence="3" id="KW-1185">Reference proteome</keyword>
<feature type="non-terminal residue" evidence="2">
    <location>
        <position position="146"/>
    </location>
</feature>
<gene>
    <name evidence="2" type="ORF">BaRGS_00003107</name>
</gene>
<reference evidence="2 3" key="1">
    <citation type="journal article" date="2023" name="Sci. Data">
        <title>Genome assembly of the Korean intertidal mud-creeper Batillaria attramentaria.</title>
        <authorList>
            <person name="Patra A.K."/>
            <person name="Ho P.T."/>
            <person name="Jun S."/>
            <person name="Lee S.J."/>
            <person name="Kim Y."/>
            <person name="Won Y.J."/>
        </authorList>
    </citation>
    <scope>NUCLEOTIDE SEQUENCE [LARGE SCALE GENOMIC DNA]</scope>
    <source>
        <strain evidence="2">Wonlab-2016</strain>
    </source>
</reference>
<dbReference type="AlphaFoldDB" id="A0ABD0M2U8"/>
<organism evidence="2 3">
    <name type="scientific">Batillaria attramentaria</name>
    <dbReference type="NCBI Taxonomy" id="370345"/>
    <lineage>
        <taxon>Eukaryota</taxon>
        <taxon>Metazoa</taxon>
        <taxon>Spiralia</taxon>
        <taxon>Lophotrochozoa</taxon>
        <taxon>Mollusca</taxon>
        <taxon>Gastropoda</taxon>
        <taxon>Caenogastropoda</taxon>
        <taxon>Sorbeoconcha</taxon>
        <taxon>Cerithioidea</taxon>
        <taxon>Batillariidae</taxon>
        <taxon>Batillaria</taxon>
    </lineage>
</organism>